<dbReference type="AlphaFoldDB" id="A0A022R319"/>
<reference evidence="1 2" key="1">
    <citation type="journal article" date="2013" name="Proc. Natl. Acad. Sci. U.S.A.">
        <title>Fine-scale variation in meiotic recombination in Mimulus inferred from population shotgun sequencing.</title>
        <authorList>
            <person name="Hellsten U."/>
            <person name="Wright K.M."/>
            <person name="Jenkins J."/>
            <person name="Shu S."/>
            <person name="Yuan Y."/>
            <person name="Wessler S.R."/>
            <person name="Schmutz J."/>
            <person name="Willis J.H."/>
            <person name="Rokhsar D.S."/>
        </authorList>
    </citation>
    <scope>NUCLEOTIDE SEQUENCE [LARGE SCALE GENOMIC DNA]</scope>
    <source>
        <strain evidence="2">cv. DUN x IM62</strain>
    </source>
</reference>
<name>A0A022R319_ERYGU</name>
<evidence type="ECO:0000313" key="1">
    <source>
        <dbReference type="EMBL" id="EYU34359.1"/>
    </source>
</evidence>
<protein>
    <submittedName>
        <fullName evidence="1">Uncharacterized protein</fullName>
    </submittedName>
</protein>
<gene>
    <name evidence="1" type="ORF">MIMGU_mgv1a016562mg</name>
</gene>
<sequence length="116" mass="14008">MIRRKARLIWEIRVQTHVTPQIHHINQKLLPRSLPPVRPRFRNLHWILLRILRKPSVHIHVEFPPLFGEEHGAPATGQLVQIGRVWVYPFEELRRIPLRPLLHYLNQTRRVQRNRG</sequence>
<accession>A0A022R319</accession>
<dbReference type="Proteomes" id="UP000030748">
    <property type="component" value="Unassembled WGS sequence"/>
</dbReference>
<organism evidence="1 2">
    <name type="scientific">Erythranthe guttata</name>
    <name type="common">Yellow monkey flower</name>
    <name type="synonym">Mimulus guttatus</name>
    <dbReference type="NCBI Taxonomy" id="4155"/>
    <lineage>
        <taxon>Eukaryota</taxon>
        <taxon>Viridiplantae</taxon>
        <taxon>Streptophyta</taxon>
        <taxon>Embryophyta</taxon>
        <taxon>Tracheophyta</taxon>
        <taxon>Spermatophyta</taxon>
        <taxon>Magnoliopsida</taxon>
        <taxon>eudicotyledons</taxon>
        <taxon>Gunneridae</taxon>
        <taxon>Pentapetalae</taxon>
        <taxon>asterids</taxon>
        <taxon>lamiids</taxon>
        <taxon>Lamiales</taxon>
        <taxon>Phrymaceae</taxon>
        <taxon>Erythranthe</taxon>
    </lineage>
</organism>
<keyword evidence="2" id="KW-1185">Reference proteome</keyword>
<dbReference type="EMBL" id="KI630703">
    <property type="protein sequence ID" value="EYU34359.1"/>
    <property type="molecule type" value="Genomic_DNA"/>
</dbReference>
<proteinExistence type="predicted"/>
<evidence type="ECO:0000313" key="2">
    <source>
        <dbReference type="Proteomes" id="UP000030748"/>
    </source>
</evidence>